<keyword evidence="2" id="KW-1185">Reference proteome</keyword>
<accession>A0ABT9BE58</accession>
<dbReference type="Proteomes" id="UP001176429">
    <property type="component" value="Unassembled WGS sequence"/>
</dbReference>
<evidence type="ECO:0000313" key="1">
    <source>
        <dbReference type="EMBL" id="MDO7876561.1"/>
    </source>
</evidence>
<dbReference type="EMBL" id="JAUQSY010000012">
    <property type="protein sequence ID" value="MDO7876561.1"/>
    <property type="molecule type" value="Genomic_DNA"/>
</dbReference>
<sequence>MPEQRGKYYVLPCEGAQIQQIRFGGIIRLDFDFSGRNHLTLIGKFQIRNYTETFELQPDSKEALLFFYNLYATGILIEEAKADKDGRLFLTFSNKIELVMEEASECWEFSGPSKQKPYHVASISGGLGYLDSWVI</sequence>
<protein>
    <submittedName>
        <fullName evidence="1">DUF6188 family protein</fullName>
    </submittedName>
</protein>
<gene>
    <name evidence="1" type="ORF">Q5H93_17585</name>
</gene>
<organism evidence="1 2">
    <name type="scientific">Hymenobacter aranciens</name>
    <dbReference type="NCBI Taxonomy" id="3063996"/>
    <lineage>
        <taxon>Bacteria</taxon>
        <taxon>Pseudomonadati</taxon>
        <taxon>Bacteroidota</taxon>
        <taxon>Cytophagia</taxon>
        <taxon>Cytophagales</taxon>
        <taxon>Hymenobacteraceae</taxon>
        <taxon>Hymenobacter</taxon>
    </lineage>
</organism>
<reference evidence="1" key="1">
    <citation type="submission" date="2023-07" db="EMBL/GenBank/DDBJ databases">
        <authorList>
            <person name="Kim M.K."/>
        </authorList>
    </citation>
    <scope>NUCLEOTIDE SEQUENCE</scope>
    <source>
        <strain evidence="1">ASUV-10-1</strain>
    </source>
</reference>
<dbReference type="InterPro" id="IPR046179">
    <property type="entry name" value="DUF6188"/>
</dbReference>
<name>A0ABT9BE58_9BACT</name>
<evidence type="ECO:0000313" key="2">
    <source>
        <dbReference type="Proteomes" id="UP001176429"/>
    </source>
</evidence>
<proteinExistence type="predicted"/>
<dbReference type="RefSeq" id="WP_305007931.1">
    <property type="nucleotide sequence ID" value="NZ_JAUQSY010000012.1"/>
</dbReference>
<comment type="caution">
    <text evidence="1">The sequence shown here is derived from an EMBL/GenBank/DDBJ whole genome shotgun (WGS) entry which is preliminary data.</text>
</comment>
<dbReference type="Pfam" id="PF19686">
    <property type="entry name" value="DUF6188"/>
    <property type="match status" value="1"/>
</dbReference>